<reference evidence="4" key="1">
    <citation type="journal article" date="2019" name="Int. J. Syst. Evol. Microbiol.">
        <title>The Global Catalogue of Microorganisms (GCM) 10K type strain sequencing project: providing services to taxonomists for standard genome sequencing and annotation.</title>
        <authorList>
            <consortium name="The Broad Institute Genomics Platform"/>
            <consortium name="The Broad Institute Genome Sequencing Center for Infectious Disease"/>
            <person name="Wu L."/>
            <person name="Ma J."/>
        </authorList>
    </citation>
    <scope>NUCLEOTIDE SEQUENCE [LARGE SCALE GENOMIC DNA]</scope>
    <source>
        <strain evidence="4">CGMCC 4.7400</strain>
    </source>
</reference>
<dbReference type="RefSeq" id="WP_381609004.1">
    <property type="nucleotide sequence ID" value="NZ_JBHTEB010000001.1"/>
</dbReference>
<feature type="region of interest" description="Disordered" evidence="1">
    <location>
        <begin position="93"/>
        <end position="115"/>
    </location>
</feature>
<gene>
    <name evidence="3" type="ORF">ACFQZ6_15560</name>
</gene>
<dbReference type="Proteomes" id="UP001597023">
    <property type="component" value="Unassembled WGS sequence"/>
</dbReference>
<evidence type="ECO:0000256" key="1">
    <source>
        <dbReference type="SAM" id="MobiDB-lite"/>
    </source>
</evidence>
<feature type="region of interest" description="Disordered" evidence="1">
    <location>
        <begin position="213"/>
        <end position="232"/>
    </location>
</feature>
<sequence length="290" mass="30192">MTDATPDATPDATADATANLTADSTPDSTPDSLADEARDLLAKAAETTGAPSFDAGTVFAKAARIRRRRRRTFLAGAALTAATVGALLTLPDGTPAQTTAAPPAPTHTRLTGGSGREEKLAELLPAGTGRVAEVSLPLLLKNADLDAVAPDGPEGGPLDGGYAIHRDGGVGYLTISVRDGASLDAKLPDARLCTPADTDPAHRDCVRERTSGGGTLTIWRQPEDPEQESTPTWGEELKGVLTLPDGRTLLVRDSTGYRGENALGPMLPTPPLAREQLRALMLRPELVTPK</sequence>
<feature type="region of interest" description="Disordered" evidence="1">
    <location>
        <begin position="1"/>
        <end position="37"/>
    </location>
</feature>
<evidence type="ECO:0000313" key="4">
    <source>
        <dbReference type="Proteomes" id="UP001597023"/>
    </source>
</evidence>
<organism evidence="3 4">
    <name type="scientific">Streptomyces flavalbus</name>
    <dbReference type="NCBI Taxonomy" id="2665155"/>
    <lineage>
        <taxon>Bacteria</taxon>
        <taxon>Bacillati</taxon>
        <taxon>Actinomycetota</taxon>
        <taxon>Actinomycetes</taxon>
        <taxon>Kitasatosporales</taxon>
        <taxon>Streptomycetaceae</taxon>
        <taxon>Streptomyces</taxon>
    </lineage>
</organism>
<proteinExistence type="predicted"/>
<accession>A0ABW2W912</accession>
<keyword evidence="2" id="KW-0472">Membrane</keyword>
<keyword evidence="2" id="KW-0812">Transmembrane</keyword>
<keyword evidence="4" id="KW-1185">Reference proteome</keyword>
<keyword evidence="2" id="KW-1133">Transmembrane helix</keyword>
<feature type="compositionally biased region" description="Low complexity" evidence="1">
    <location>
        <begin position="1"/>
        <end position="25"/>
    </location>
</feature>
<dbReference type="EMBL" id="JBHTEB010000001">
    <property type="protein sequence ID" value="MFD0315616.1"/>
    <property type="molecule type" value="Genomic_DNA"/>
</dbReference>
<protein>
    <submittedName>
        <fullName evidence="3">Uncharacterized protein</fullName>
    </submittedName>
</protein>
<evidence type="ECO:0000256" key="2">
    <source>
        <dbReference type="SAM" id="Phobius"/>
    </source>
</evidence>
<comment type="caution">
    <text evidence="3">The sequence shown here is derived from an EMBL/GenBank/DDBJ whole genome shotgun (WGS) entry which is preliminary data.</text>
</comment>
<evidence type="ECO:0000313" key="3">
    <source>
        <dbReference type="EMBL" id="MFD0315616.1"/>
    </source>
</evidence>
<name>A0ABW2W912_9ACTN</name>
<feature type="transmembrane region" description="Helical" evidence="2">
    <location>
        <begin position="72"/>
        <end position="90"/>
    </location>
</feature>